<evidence type="ECO:0000256" key="1">
    <source>
        <dbReference type="SAM" id="Phobius"/>
    </source>
</evidence>
<keyword evidence="1" id="KW-0472">Membrane</keyword>
<accession>A0A383CZB2</accession>
<feature type="transmembrane region" description="Helical" evidence="1">
    <location>
        <begin position="48"/>
        <end position="65"/>
    </location>
</feature>
<keyword evidence="1" id="KW-1133">Transmembrane helix</keyword>
<organism evidence="2">
    <name type="scientific">marine metagenome</name>
    <dbReference type="NCBI Taxonomy" id="408172"/>
    <lineage>
        <taxon>unclassified sequences</taxon>
        <taxon>metagenomes</taxon>
        <taxon>ecological metagenomes</taxon>
    </lineage>
</organism>
<keyword evidence="1" id="KW-0812">Transmembrane</keyword>
<dbReference type="EMBL" id="UINC01212989">
    <property type="protein sequence ID" value="SVE37562.1"/>
    <property type="molecule type" value="Genomic_DNA"/>
</dbReference>
<gene>
    <name evidence="2" type="ORF">METZ01_LOCUS490416</name>
</gene>
<evidence type="ECO:0008006" key="3">
    <source>
        <dbReference type="Google" id="ProtNLM"/>
    </source>
</evidence>
<proteinExistence type="predicted"/>
<feature type="transmembrane region" description="Helical" evidence="1">
    <location>
        <begin position="72"/>
        <end position="91"/>
    </location>
</feature>
<evidence type="ECO:0000313" key="2">
    <source>
        <dbReference type="EMBL" id="SVE37562.1"/>
    </source>
</evidence>
<dbReference type="AlphaFoldDB" id="A0A383CZB2"/>
<sequence length="95" mass="10413">MNKRTLGFIFITLFCGAVIGSVLGELIGWIMPDGVVKQFFLTGIDLDLAGLTGFDSGVIVLNLIILTLKFGLTVSLNFIGLVGLVTAYYFLRYFR</sequence>
<name>A0A383CZB2_9ZZZZ</name>
<reference evidence="2" key="1">
    <citation type="submission" date="2018-05" db="EMBL/GenBank/DDBJ databases">
        <authorList>
            <person name="Lanie J.A."/>
            <person name="Ng W.-L."/>
            <person name="Kazmierczak K.M."/>
            <person name="Andrzejewski T.M."/>
            <person name="Davidsen T.M."/>
            <person name="Wayne K.J."/>
            <person name="Tettelin H."/>
            <person name="Glass J.I."/>
            <person name="Rusch D."/>
            <person name="Podicherti R."/>
            <person name="Tsui H.-C.T."/>
            <person name="Winkler M.E."/>
        </authorList>
    </citation>
    <scope>NUCLEOTIDE SEQUENCE</scope>
</reference>
<protein>
    <recommendedName>
        <fullName evidence="3">DUF4321 domain-containing protein</fullName>
    </recommendedName>
</protein>